<evidence type="ECO:0000256" key="2">
    <source>
        <dbReference type="PIRSR" id="PIRSR620019-1"/>
    </source>
</evidence>
<keyword evidence="6" id="KW-1185">Reference proteome</keyword>
<dbReference type="InterPro" id="IPR050179">
    <property type="entry name" value="Trans_hexapeptide_repeat"/>
</dbReference>
<feature type="active site" description="Proton acceptor" evidence="2">
    <location>
        <position position="136"/>
    </location>
</feature>
<evidence type="ECO:0000313" key="5">
    <source>
        <dbReference type="EMBL" id="SKB67077.1"/>
    </source>
</evidence>
<dbReference type="CDD" id="cd03360">
    <property type="entry name" value="LbH_AT_putative"/>
    <property type="match status" value="1"/>
</dbReference>
<feature type="site" description="Increases basicity of active site His" evidence="2">
    <location>
        <position position="137"/>
    </location>
</feature>
<dbReference type="InterPro" id="IPR011004">
    <property type="entry name" value="Trimer_LpxA-like_sf"/>
</dbReference>
<name>A0A1T5D645_9SPHI</name>
<organism evidence="5 6">
    <name type="scientific">Sphingobacterium nematocida</name>
    <dbReference type="NCBI Taxonomy" id="1513896"/>
    <lineage>
        <taxon>Bacteria</taxon>
        <taxon>Pseudomonadati</taxon>
        <taxon>Bacteroidota</taxon>
        <taxon>Sphingobacteriia</taxon>
        <taxon>Sphingobacteriales</taxon>
        <taxon>Sphingobacteriaceae</taxon>
        <taxon>Sphingobacterium</taxon>
    </lineage>
</organism>
<dbReference type="InterPro" id="IPR041561">
    <property type="entry name" value="PglD_N"/>
</dbReference>
<dbReference type="Gene3D" id="3.40.50.20">
    <property type="match status" value="1"/>
</dbReference>
<sequence length="210" mass="22384">MVIIGAGGFAKELLEVVLQETPLKKIAFYDDTTKDGPDELFDQFPILKNSEDLLQHFHQYGNDFTLGIGGTQIRRQLFKKISDIGGNLVSAIDKRASIGTFSQLGLGCNVLSQACISNSTQIGIAALIYYNGIITHDCILGDFVEISPGATLLGRVSIGDFTQIGANATVLGRVKIGKNCLVGAGAVVTKDVPDNAVVAGIPARVIRYRS</sequence>
<comment type="similarity">
    <text evidence="1">Belongs to the transferase hexapeptide repeat family.</text>
</comment>
<dbReference type="PANTHER" id="PTHR43300">
    <property type="entry name" value="ACETYLTRANSFERASE"/>
    <property type="match status" value="1"/>
</dbReference>
<keyword evidence="5" id="KW-0012">Acyltransferase</keyword>
<protein>
    <submittedName>
        <fullName evidence="5">Sugar O-acyltransferase, sialic acid O-acetyltransferase NeuD family</fullName>
    </submittedName>
</protein>
<evidence type="ECO:0000256" key="1">
    <source>
        <dbReference type="ARBA" id="ARBA00007274"/>
    </source>
</evidence>
<reference evidence="6" key="1">
    <citation type="submission" date="2017-02" db="EMBL/GenBank/DDBJ databases">
        <authorList>
            <person name="Varghese N."/>
            <person name="Submissions S."/>
        </authorList>
    </citation>
    <scope>NUCLEOTIDE SEQUENCE [LARGE SCALE GENOMIC DNA]</scope>
    <source>
        <strain evidence="6">DSM 24091</strain>
    </source>
</reference>
<proteinExistence type="inferred from homology"/>
<dbReference type="NCBIfam" id="TIGR03570">
    <property type="entry name" value="NeuD_NnaD"/>
    <property type="match status" value="1"/>
</dbReference>
<dbReference type="EMBL" id="FUZF01000006">
    <property type="protein sequence ID" value="SKB67077.1"/>
    <property type="molecule type" value="Genomic_DNA"/>
</dbReference>
<evidence type="ECO:0000256" key="3">
    <source>
        <dbReference type="PIRSR" id="PIRSR620019-2"/>
    </source>
</evidence>
<feature type="domain" description="PglD N-terminal" evidence="4">
    <location>
        <begin position="2"/>
        <end position="81"/>
    </location>
</feature>
<dbReference type="Proteomes" id="UP000190150">
    <property type="component" value="Unassembled WGS sequence"/>
</dbReference>
<dbReference type="SUPFAM" id="SSF51161">
    <property type="entry name" value="Trimeric LpxA-like enzymes"/>
    <property type="match status" value="1"/>
</dbReference>
<dbReference type="Pfam" id="PF17836">
    <property type="entry name" value="PglD_N"/>
    <property type="match status" value="1"/>
</dbReference>
<evidence type="ECO:0000259" key="4">
    <source>
        <dbReference type="Pfam" id="PF17836"/>
    </source>
</evidence>
<dbReference type="Gene3D" id="2.160.10.10">
    <property type="entry name" value="Hexapeptide repeat proteins"/>
    <property type="match status" value="1"/>
</dbReference>
<dbReference type="AlphaFoldDB" id="A0A1T5D645"/>
<dbReference type="OrthoDB" id="9794407at2"/>
<dbReference type="InterPro" id="IPR001451">
    <property type="entry name" value="Hexapep"/>
</dbReference>
<evidence type="ECO:0000313" key="6">
    <source>
        <dbReference type="Proteomes" id="UP000190150"/>
    </source>
</evidence>
<gene>
    <name evidence="5" type="ORF">SAMN05660841_01760</name>
</gene>
<dbReference type="GO" id="GO:0016746">
    <property type="term" value="F:acyltransferase activity"/>
    <property type="evidence" value="ECO:0007669"/>
    <property type="project" value="UniProtKB-KW"/>
</dbReference>
<feature type="binding site" evidence="3">
    <location>
        <position position="69"/>
    </location>
    <ligand>
        <name>substrate</name>
    </ligand>
</feature>
<keyword evidence="5" id="KW-0808">Transferase</keyword>
<dbReference type="PANTHER" id="PTHR43300:SF7">
    <property type="entry name" value="UDP-N-ACETYLBACILLOSAMINE N-ACETYLTRANSFERASE"/>
    <property type="match status" value="1"/>
</dbReference>
<accession>A0A1T5D645</accession>
<dbReference type="STRING" id="1513896.SAMN05660841_01760"/>
<dbReference type="RefSeq" id="WP_079642718.1">
    <property type="nucleotide sequence ID" value="NZ_FUZF01000006.1"/>
</dbReference>
<dbReference type="InterPro" id="IPR020019">
    <property type="entry name" value="AcTrfase_PglD-like"/>
</dbReference>
<dbReference type="Pfam" id="PF00132">
    <property type="entry name" value="Hexapep"/>
    <property type="match status" value="1"/>
</dbReference>